<reference evidence="3 4" key="1">
    <citation type="journal article" date="2016" name="Nat. Biotechnol.">
        <title>Measurement of bacterial replication rates in microbial communities.</title>
        <authorList>
            <person name="Brown C.T."/>
            <person name="Olm M.R."/>
            <person name="Thomas B.C."/>
            <person name="Banfield J.F."/>
        </authorList>
    </citation>
    <scope>NUCLEOTIDE SEQUENCE [LARGE SCALE GENOMIC DNA]</scope>
    <source>
        <strain evidence="3">45_41</strain>
    </source>
</reference>
<sequence>MGIAKLKIGNMNLRNILSIWIAKKLNYNKKNNDMGKFERIIIYSILGISLVFSIFALCRAYPRESLGFDYMGVIVGLLALLVGFLVAWQIYKTIDVDKKIAMMSNSSRDAIAEDMFYRGYSNGISGNGNAFFPTVRTCVAALNLNFTEEKAAYFLEIIESYLWGLGNDIRTIDSIESEIDKIKFKSKSIDKCYKILAQKKKEAKEYEKKQEEKRANKNTCQ</sequence>
<protein>
    <submittedName>
        <fullName evidence="3">Uncharacterized protein</fullName>
    </submittedName>
</protein>
<keyword evidence="2" id="KW-0812">Transmembrane</keyword>
<keyword evidence="2" id="KW-0472">Membrane</keyword>
<comment type="caution">
    <text evidence="3">The sequence shown here is derived from an EMBL/GenBank/DDBJ whole genome shotgun (WGS) entry which is preliminary data.</text>
</comment>
<organism evidence="3 4">
    <name type="scientific">Bacteroides uniformis</name>
    <dbReference type="NCBI Taxonomy" id="820"/>
    <lineage>
        <taxon>Bacteria</taxon>
        <taxon>Pseudomonadati</taxon>
        <taxon>Bacteroidota</taxon>
        <taxon>Bacteroidia</taxon>
        <taxon>Bacteroidales</taxon>
        <taxon>Bacteroidaceae</taxon>
        <taxon>Bacteroides</taxon>
    </lineage>
</organism>
<evidence type="ECO:0000313" key="4">
    <source>
        <dbReference type="Proteomes" id="UP000186549"/>
    </source>
</evidence>
<keyword evidence="2" id="KW-1133">Transmembrane helix</keyword>
<dbReference type="Proteomes" id="UP000186549">
    <property type="component" value="Unassembled WGS sequence"/>
</dbReference>
<dbReference type="EMBL" id="MNQU01000332">
    <property type="protein sequence ID" value="OKZ28824.1"/>
    <property type="molecule type" value="Genomic_DNA"/>
</dbReference>
<dbReference type="AlphaFoldDB" id="A0A1Q6HQD9"/>
<name>A0A1Q6HQD9_BACUN</name>
<accession>A0A1Q6HQD9</accession>
<proteinExistence type="predicted"/>
<feature type="transmembrane region" description="Helical" evidence="2">
    <location>
        <begin position="40"/>
        <end position="58"/>
    </location>
</feature>
<gene>
    <name evidence="3" type="ORF">BHV79_17665</name>
</gene>
<feature type="transmembrane region" description="Helical" evidence="2">
    <location>
        <begin position="70"/>
        <end position="91"/>
    </location>
</feature>
<evidence type="ECO:0000313" key="3">
    <source>
        <dbReference type="EMBL" id="OKZ28824.1"/>
    </source>
</evidence>
<keyword evidence="1" id="KW-0175">Coiled coil</keyword>
<evidence type="ECO:0000256" key="1">
    <source>
        <dbReference type="SAM" id="Coils"/>
    </source>
</evidence>
<feature type="coiled-coil region" evidence="1">
    <location>
        <begin position="189"/>
        <end position="216"/>
    </location>
</feature>
<evidence type="ECO:0000256" key="2">
    <source>
        <dbReference type="SAM" id="Phobius"/>
    </source>
</evidence>